<dbReference type="SUPFAM" id="SSF102705">
    <property type="entry name" value="NIF3 (NGG1p interacting factor 3)-like"/>
    <property type="match status" value="1"/>
</dbReference>
<dbReference type="KEGG" id="ppa:PAS_chr1-4_0537"/>
<dbReference type="Proteomes" id="UP000000314">
    <property type="component" value="Chromosome 1"/>
</dbReference>
<evidence type="ECO:0008006" key="5">
    <source>
        <dbReference type="Google" id="ProtNLM"/>
    </source>
</evidence>
<evidence type="ECO:0000256" key="1">
    <source>
        <dbReference type="ARBA" id="ARBA00006964"/>
    </source>
</evidence>
<dbReference type="AlphaFoldDB" id="C4QYR7"/>
<dbReference type="GO" id="GO:0046872">
    <property type="term" value="F:metal ion binding"/>
    <property type="evidence" value="ECO:0007669"/>
    <property type="project" value="UniProtKB-KW"/>
</dbReference>
<dbReference type="SMR" id="C4QYR7"/>
<dbReference type="STRING" id="644223.C4QYR7"/>
<dbReference type="GeneID" id="8197668"/>
<evidence type="ECO:0000313" key="4">
    <source>
        <dbReference type="Proteomes" id="UP000000314"/>
    </source>
</evidence>
<dbReference type="PANTHER" id="PTHR13799:SF13">
    <property type="entry name" value="NIF3-LIKE PROTEIN 1"/>
    <property type="match status" value="1"/>
</dbReference>
<reference evidence="3 4" key="1">
    <citation type="journal article" date="2009" name="Nat. Biotechnol.">
        <title>Genome sequence of the recombinant protein production host Pichia pastoris.</title>
        <authorList>
            <person name="De Schutter K."/>
            <person name="Lin Y.C."/>
            <person name="Tiels P."/>
            <person name="Van Hecke A."/>
            <person name="Glinka S."/>
            <person name="Weber-Lehmann J."/>
            <person name="Rouze P."/>
            <person name="Van de Peer Y."/>
            <person name="Callewaert N."/>
        </authorList>
    </citation>
    <scope>NUCLEOTIDE SEQUENCE [LARGE SCALE GENOMIC DNA]</scope>
    <source>
        <strain evidence="4">GS115 / ATCC 20864</strain>
    </source>
</reference>
<feature type="binding site" evidence="2">
    <location>
        <position position="242"/>
    </location>
    <ligand>
        <name>a divalent metal cation</name>
        <dbReference type="ChEBI" id="CHEBI:60240"/>
        <label>1</label>
    </ligand>
</feature>
<protein>
    <recommendedName>
        <fullName evidence="5">NGG1p interacting factor 3</fullName>
    </recommendedName>
</protein>
<dbReference type="eggNOG" id="KOG4131">
    <property type="taxonomic scope" value="Eukaryota"/>
</dbReference>
<evidence type="ECO:0000313" key="3">
    <source>
        <dbReference type="EMBL" id="CAY68391.1"/>
    </source>
</evidence>
<dbReference type="RefSeq" id="XP_002490671.1">
    <property type="nucleotide sequence ID" value="XM_002490626.1"/>
</dbReference>
<dbReference type="OrthoDB" id="3345469at2759"/>
<keyword evidence="2" id="KW-0479">Metal-binding</keyword>
<dbReference type="InterPro" id="IPR036069">
    <property type="entry name" value="DUF34/NIF3_sf"/>
</dbReference>
<name>C4QYR7_KOMPG</name>
<dbReference type="NCBIfam" id="TIGR00486">
    <property type="entry name" value="YbgI_SA1388"/>
    <property type="match status" value="1"/>
</dbReference>
<gene>
    <name evidence="3" type="ordered locus">PAS_chr1-4_0537</name>
</gene>
<keyword evidence="4" id="KW-1185">Reference proteome</keyword>
<accession>C4QYR7</accession>
<dbReference type="EMBL" id="FN392319">
    <property type="protein sequence ID" value="CAY68391.1"/>
    <property type="molecule type" value="Genomic_DNA"/>
</dbReference>
<feature type="binding site" evidence="2">
    <location>
        <position position="238"/>
    </location>
    <ligand>
        <name>a divalent metal cation</name>
        <dbReference type="ChEBI" id="CHEBI:60240"/>
        <label>1</label>
    </ligand>
</feature>
<dbReference type="FunFam" id="3.40.1390.30:FF:000001">
    <property type="entry name" value="GTP cyclohydrolase 1 type 2"/>
    <property type="match status" value="1"/>
</dbReference>
<dbReference type="GO" id="GO:0005739">
    <property type="term" value="C:mitochondrion"/>
    <property type="evidence" value="ECO:0007669"/>
    <property type="project" value="EnsemblFungi"/>
</dbReference>
<dbReference type="PANTHER" id="PTHR13799">
    <property type="entry name" value="NGG1 INTERACTING FACTOR 3"/>
    <property type="match status" value="1"/>
</dbReference>
<organism evidence="3 4">
    <name type="scientific">Komagataella phaffii (strain GS115 / ATCC 20864)</name>
    <name type="common">Yeast</name>
    <name type="synonym">Pichia pastoris</name>
    <dbReference type="NCBI Taxonomy" id="644223"/>
    <lineage>
        <taxon>Eukaryota</taxon>
        <taxon>Fungi</taxon>
        <taxon>Dikarya</taxon>
        <taxon>Ascomycota</taxon>
        <taxon>Saccharomycotina</taxon>
        <taxon>Pichiomycetes</taxon>
        <taxon>Pichiales</taxon>
        <taxon>Pichiaceae</taxon>
        <taxon>Komagataella</taxon>
    </lineage>
</organism>
<evidence type="ECO:0000256" key="2">
    <source>
        <dbReference type="PIRSR" id="PIRSR602678-1"/>
    </source>
</evidence>
<dbReference type="Gene3D" id="3.40.1390.30">
    <property type="entry name" value="NIF3 (NGG1p interacting factor 3)-like"/>
    <property type="match status" value="1"/>
</dbReference>
<feature type="binding site" evidence="2">
    <location>
        <position position="74"/>
    </location>
    <ligand>
        <name>a divalent metal cation</name>
        <dbReference type="ChEBI" id="CHEBI:60240"/>
        <label>1</label>
    </ligand>
</feature>
<dbReference type="InParanoid" id="C4QYR7"/>
<dbReference type="HOGENOM" id="CLU_037423_0_1_1"/>
<sequence>MSKRQKVQLAVSALKRLYPLELADSSWDNTGLLVDSSGVNSSSTPLSILLTIDLTSKVAQEAIKSKTDLIVAYHPFIFRPLKSITPSGGSQQDSLIQLIANGVSVYSPHTAVDAVQGGVNDWLCEALESNPTRSVIEPSKVTEGAGMGRVVTLSQPTDIVDLVKRIKEHLELPYIQLATPPVLNSNLPPRVETVAICAGSGSSVFSGVKADLYFTGEMSHHETLALVESGSYVITCNHSNTERGYLKEMKAKLEEELLKQGLKYNVDISREDRDPLVVV</sequence>
<proteinExistence type="inferred from homology"/>
<dbReference type="FunCoup" id="C4QYR7">
    <property type="interactions" value="659"/>
</dbReference>
<dbReference type="InterPro" id="IPR002678">
    <property type="entry name" value="DUF34/NIF3"/>
</dbReference>
<comment type="similarity">
    <text evidence="1">Belongs to the GTP cyclohydrolase I type 2/NIF3 family.</text>
</comment>
<feature type="binding site" evidence="2">
    <location>
        <position position="113"/>
    </location>
    <ligand>
        <name>a divalent metal cation</name>
        <dbReference type="ChEBI" id="CHEBI:60240"/>
        <label>1</label>
    </ligand>
</feature>
<dbReference type="OMA" id="DINWSAR"/>
<dbReference type="Pfam" id="PF01784">
    <property type="entry name" value="DUF34_NIF3"/>
    <property type="match status" value="1"/>
</dbReference>